<evidence type="ECO:0000256" key="2">
    <source>
        <dbReference type="SAM" id="SignalP"/>
    </source>
</evidence>
<feature type="chain" id="PRO_5025541247" evidence="2">
    <location>
        <begin position="19"/>
        <end position="374"/>
    </location>
</feature>
<dbReference type="RefSeq" id="WP_162333942.1">
    <property type="nucleotide sequence ID" value="NZ_CP048113.1"/>
</dbReference>
<keyword evidence="4" id="KW-1185">Reference proteome</keyword>
<organism evidence="3 4">
    <name type="scientific">Chitinophaga agri</name>
    <dbReference type="NCBI Taxonomy" id="2703787"/>
    <lineage>
        <taxon>Bacteria</taxon>
        <taxon>Pseudomonadati</taxon>
        <taxon>Bacteroidota</taxon>
        <taxon>Chitinophagia</taxon>
        <taxon>Chitinophagales</taxon>
        <taxon>Chitinophagaceae</taxon>
        <taxon>Chitinophaga</taxon>
    </lineage>
</organism>
<protein>
    <submittedName>
        <fullName evidence="3">Uncharacterized protein</fullName>
    </submittedName>
</protein>
<name>A0A6B9ZIL3_9BACT</name>
<dbReference type="EMBL" id="CP048113">
    <property type="protein sequence ID" value="QHS62292.1"/>
    <property type="molecule type" value="Genomic_DNA"/>
</dbReference>
<dbReference type="Proteomes" id="UP000476411">
    <property type="component" value="Chromosome"/>
</dbReference>
<sequence>MKRIIAILAFALPLTIQAQTKLEDKIAEDYSGKFAKRYEVRNDSLVVFVTEQMSRSGAAGLDIDKTMTELAKDPAALDASLKFIYQFSNGNRQQFIAHLRAMNLQTNSVFPLATYVANKYKGETKALLEEKSTLYTTGAIPATLPPMQLPSPAVADNNSSADATATTTDNNTATASTSTTAANGVTAPAEPGSTPTAPANAAAETFNWDVRPVFKLRQPEQLYELYGKENVVARTAQDYQGNEIGTGYYVFPDTDNEMEVLFNGEKGTAVSFTKENSKWKPPFGIKVGDPLEKVVKVNGRDFRINGFEWDNGGAVADWEGGAFAGKGVNVVFKANNSSDPKLYDQVTGDKRVKSDASAMKKLGVVVEKIYFKSN</sequence>
<proteinExistence type="predicted"/>
<reference evidence="3 4" key="1">
    <citation type="submission" date="2020-01" db="EMBL/GenBank/DDBJ databases">
        <title>Complete genome sequence of Chitinophaga sp. H33E-04 isolated from quinoa roots.</title>
        <authorList>
            <person name="Weon H.-Y."/>
            <person name="Lee S.A."/>
        </authorList>
    </citation>
    <scope>NUCLEOTIDE SEQUENCE [LARGE SCALE GENOMIC DNA]</scope>
    <source>
        <strain evidence="3 4">H33E-04</strain>
    </source>
</reference>
<evidence type="ECO:0000313" key="4">
    <source>
        <dbReference type="Proteomes" id="UP000476411"/>
    </source>
</evidence>
<gene>
    <name evidence="3" type="ORF">GWR21_22715</name>
</gene>
<feature type="compositionally biased region" description="Low complexity" evidence="1">
    <location>
        <begin position="155"/>
        <end position="183"/>
    </location>
</feature>
<dbReference type="KEGG" id="chih:GWR21_22715"/>
<evidence type="ECO:0000256" key="1">
    <source>
        <dbReference type="SAM" id="MobiDB-lite"/>
    </source>
</evidence>
<feature type="region of interest" description="Disordered" evidence="1">
    <location>
        <begin position="145"/>
        <end position="198"/>
    </location>
</feature>
<keyword evidence="2" id="KW-0732">Signal</keyword>
<dbReference type="AlphaFoldDB" id="A0A6B9ZIL3"/>
<evidence type="ECO:0000313" key="3">
    <source>
        <dbReference type="EMBL" id="QHS62292.1"/>
    </source>
</evidence>
<feature type="signal peptide" evidence="2">
    <location>
        <begin position="1"/>
        <end position="18"/>
    </location>
</feature>
<accession>A0A6B9ZIL3</accession>